<accession>A0A1D1XH02</accession>
<proteinExistence type="predicted"/>
<gene>
    <name evidence="1" type="primary">sdha-b_2</name>
    <name evidence="2" type="synonym">sdha-b_7</name>
    <name evidence="2" type="ORF">g.97344</name>
    <name evidence="1" type="ORF">g.97347</name>
</gene>
<evidence type="ECO:0000313" key="1">
    <source>
        <dbReference type="EMBL" id="JAT41687.1"/>
    </source>
</evidence>
<organism evidence="1">
    <name type="scientific">Anthurium amnicola</name>
    <dbReference type="NCBI Taxonomy" id="1678845"/>
    <lineage>
        <taxon>Eukaryota</taxon>
        <taxon>Viridiplantae</taxon>
        <taxon>Streptophyta</taxon>
        <taxon>Embryophyta</taxon>
        <taxon>Tracheophyta</taxon>
        <taxon>Spermatophyta</taxon>
        <taxon>Magnoliopsida</taxon>
        <taxon>Liliopsida</taxon>
        <taxon>Araceae</taxon>
        <taxon>Pothoideae</taxon>
        <taxon>Potheae</taxon>
        <taxon>Anthurium</taxon>
    </lineage>
</organism>
<name>A0A1D1XH02_9ARAE</name>
<protein>
    <submittedName>
        <fullName evidence="1">Succinate dehydrogenase [ubiquinone] flavoprotein subunit B, mitochondrial</fullName>
    </submittedName>
</protein>
<keyword evidence="1" id="KW-0830">Ubiquinone</keyword>
<dbReference type="AlphaFoldDB" id="A0A1D1XH02"/>
<dbReference type="EMBL" id="GDJX01022412">
    <property type="protein sequence ID" value="JAT45524.1"/>
    <property type="molecule type" value="Transcribed_RNA"/>
</dbReference>
<evidence type="ECO:0000313" key="2">
    <source>
        <dbReference type="EMBL" id="JAT45524.1"/>
    </source>
</evidence>
<sequence>MDGTEMEHGHSHPYPIPYGVLNNTVNSLNPSSSQVMSAVGNPPSLILSQCAIDHGNSPSYAGNHVHCHHHQLQHPASNHVTSPAQLPSSSMMRVGRNHHYADNTGGSCKGKNAVEVPGDCYLVNDVSNSCSSSMSFSLNSGMQNRDEPFEVGFNTMDATNFNSPEYRSILLPFMEGPQRSVTAPNTIGLQPESSFWHHHNHNHLFQGNYVSPTFQPGNTWVEQLRSNFGVPSVWNYPTVPCFEGRNLCAGSLGINNMGGHQGSSFGSHAFVFHSPSLQSQHQYLQLVQGMQAPNYGHHLRSMAPSYGLPVTNLLHHGIVSPSSECIGSVTWIPRPFPSSTGEWSYRPPLHLPQASMDLGDNRMRILSAQDNAVLGLPSFYGAENFFDQHRDMRLDIDNMSYEVNQHLLLGSPP</sequence>
<reference evidence="1" key="1">
    <citation type="submission" date="2015-07" db="EMBL/GenBank/DDBJ databases">
        <title>Transcriptome Assembly of Anthurium amnicola.</title>
        <authorList>
            <person name="Suzuki J."/>
        </authorList>
    </citation>
    <scope>NUCLEOTIDE SEQUENCE</scope>
</reference>
<dbReference type="EMBL" id="GDJX01026249">
    <property type="protein sequence ID" value="JAT41687.1"/>
    <property type="molecule type" value="Transcribed_RNA"/>
</dbReference>